<feature type="transmembrane region" description="Helical" evidence="1">
    <location>
        <begin position="156"/>
        <end position="176"/>
    </location>
</feature>
<feature type="transmembrane region" description="Helical" evidence="1">
    <location>
        <begin position="220"/>
        <end position="245"/>
    </location>
</feature>
<keyword evidence="1" id="KW-0472">Membrane</keyword>
<proteinExistence type="predicted"/>
<dbReference type="Proteomes" id="UP000430508">
    <property type="component" value="Chromosome"/>
</dbReference>
<feature type="transmembrane region" description="Helical" evidence="1">
    <location>
        <begin position="188"/>
        <end position="213"/>
    </location>
</feature>
<dbReference type="NCBIfam" id="TIGR02829">
    <property type="entry name" value="spore_III_AE"/>
    <property type="match status" value="1"/>
</dbReference>
<accession>A0A857DGF6</accession>
<feature type="transmembrane region" description="Helical" evidence="1">
    <location>
        <begin position="265"/>
        <end position="290"/>
    </location>
</feature>
<feature type="transmembrane region" description="Helical" evidence="1">
    <location>
        <begin position="127"/>
        <end position="144"/>
    </location>
</feature>
<keyword evidence="1" id="KW-0812">Transmembrane</keyword>
<dbReference type="Pfam" id="PF09546">
    <property type="entry name" value="Spore_III_AE"/>
    <property type="match status" value="1"/>
</dbReference>
<dbReference type="InterPro" id="IPR014194">
    <property type="entry name" value="Spore_III_AE"/>
</dbReference>
<name>A0A857DGF6_9FIRM</name>
<evidence type="ECO:0000256" key="2">
    <source>
        <dbReference type="SAM" id="SignalP"/>
    </source>
</evidence>
<feature type="chain" id="PRO_5039005082" evidence="2">
    <location>
        <begin position="21"/>
        <end position="414"/>
    </location>
</feature>
<keyword evidence="2" id="KW-0732">Signal</keyword>
<dbReference type="RefSeq" id="WP_019225825.1">
    <property type="nucleotide sequence ID" value="NZ_CP046996.1"/>
</dbReference>
<gene>
    <name evidence="3" type="primary">spoIIIAE</name>
    <name evidence="3" type="ORF">GQ588_06865</name>
</gene>
<organism evidence="3 4">
    <name type="scientific">Dehalobacter restrictus</name>
    <dbReference type="NCBI Taxonomy" id="55583"/>
    <lineage>
        <taxon>Bacteria</taxon>
        <taxon>Bacillati</taxon>
        <taxon>Bacillota</taxon>
        <taxon>Clostridia</taxon>
        <taxon>Eubacteriales</taxon>
        <taxon>Desulfitobacteriaceae</taxon>
        <taxon>Dehalobacter</taxon>
    </lineage>
</organism>
<evidence type="ECO:0000256" key="1">
    <source>
        <dbReference type="SAM" id="Phobius"/>
    </source>
</evidence>
<reference evidence="3 4" key="1">
    <citation type="submission" date="2019-12" db="EMBL/GenBank/DDBJ databases">
        <title>Sequence classification of anaerobic respiratory reductive dehalogenases: First we see many, then we see few.</title>
        <authorList>
            <person name="Molenda O."/>
            <person name="Puentes Jacome L.A."/>
            <person name="Cao X."/>
            <person name="Nesbo C.L."/>
            <person name="Tang S."/>
            <person name="Morson N."/>
            <person name="Patron J."/>
            <person name="Lomheim L."/>
            <person name="Wishart D.S."/>
            <person name="Edwards E.A."/>
        </authorList>
    </citation>
    <scope>NUCLEOTIDE SEQUENCE [LARGE SCALE GENOMIC DNA]</scope>
    <source>
        <strain evidence="3 4">12DCA</strain>
    </source>
</reference>
<feature type="transmembrane region" description="Helical" evidence="1">
    <location>
        <begin position="383"/>
        <end position="411"/>
    </location>
</feature>
<evidence type="ECO:0000313" key="3">
    <source>
        <dbReference type="EMBL" id="QHA00374.1"/>
    </source>
</evidence>
<dbReference type="EMBL" id="CP046996">
    <property type="protein sequence ID" value="QHA00374.1"/>
    <property type="molecule type" value="Genomic_DNA"/>
</dbReference>
<evidence type="ECO:0000313" key="4">
    <source>
        <dbReference type="Proteomes" id="UP000430508"/>
    </source>
</evidence>
<protein>
    <submittedName>
        <fullName evidence="3">Stage III sporulation protein AE</fullName>
    </submittedName>
</protein>
<keyword evidence="1" id="KW-1133">Transmembrane helix</keyword>
<sequence>MTKKVLAALGLAIWMTLVFAFPVVTLAAESQETSYTGTEADKRFAEAETSGEMGVSGKVDLSEEIDLSEVREFLNQLDRDVQDSLPDFSLTEIFESIKNGEVNFSLQGIGSSIVKALLKQVVTNAPLIAKLLVLAVICAIINQLQSAFTGEVSRIARMLVYLVLLALAMTSFRIALDVGNASIDNMVSFMQIILPAMYTVLLTMGSLTSAALFKPMVIGSLIFLATVIKNIVLPLFFLSIILRLFNNISEQFKLSKLASLLEFGGKLSIGIVMTVFIGIMSVQGVTGGVADGVTLRTVKYAADLIPVAGKFFKDAVEIVASSGLLLKNALGIVAMIAIIIITFLPAIKIIAMMFTFKLAAALVEPLGEKELADSLQDMSKGLLYIFVTVTSVGIMFFMTIVIIVGTGNLAVMLR</sequence>
<dbReference type="AlphaFoldDB" id="A0A857DGF6"/>
<feature type="transmembrane region" description="Helical" evidence="1">
    <location>
        <begin position="330"/>
        <end position="363"/>
    </location>
</feature>
<feature type="signal peptide" evidence="2">
    <location>
        <begin position="1"/>
        <end position="20"/>
    </location>
</feature>